<comment type="caution">
    <text evidence="1">The sequence shown here is derived from an EMBL/GenBank/DDBJ whole genome shotgun (WGS) entry which is preliminary data.</text>
</comment>
<reference evidence="1 2" key="1">
    <citation type="journal article" date="2019" name="Int. J. Syst. Evol. Microbiol.">
        <title>The Global Catalogue of Microorganisms (GCM) 10K type strain sequencing project: providing services to taxonomists for standard genome sequencing and annotation.</title>
        <authorList>
            <consortium name="The Broad Institute Genomics Platform"/>
            <consortium name="The Broad Institute Genome Sequencing Center for Infectious Disease"/>
            <person name="Wu L."/>
            <person name="Ma J."/>
        </authorList>
    </citation>
    <scope>NUCLEOTIDE SEQUENCE [LARGE SCALE GENOMIC DNA]</scope>
    <source>
        <strain evidence="1 2">JCM 13004</strain>
    </source>
</reference>
<gene>
    <name evidence="1" type="ORF">GCM10009665_75220</name>
</gene>
<dbReference type="Proteomes" id="UP001500037">
    <property type="component" value="Unassembled WGS sequence"/>
</dbReference>
<organism evidence="1 2">
    <name type="scientific">Kitasatospora nipponensis</name>
    <dbReference type="NCBI Taxonomy" id="258049"/>
    <lineage>
        <taxon>Bacteria</taxon>
        <taxon>Bacillati</taxon>
        <taxon>Actinomycetota</taxon>
        <taxon>Actinomycetes</taxon>
        <taxon>Kitasatosporales</taxon>
        <taxon>Streptomycetaceae</taxon>
        <taxon>Kitasatospora</taxon>
    </lineage>
</organism>
<accession>A0ABN1T8L1</accession>
<name>A0ABN1T8L1_9ACTN</name>
<sequence>MYMDWIRFAKTDQGGRHYFQVYSVPQAWNAAAPKVPGTGRISEAAARAFASASPAGHQWRIPCYCTDCAIAAKSIESKAS</sequence>
<protein>
    <submittedName>
        <fullName evidence="1">Uncharacterized protein</fullName>
    </submittedName>
</protein>
<dbReference type="RefSeq" id="WP_344446774.1">
    <property type="nucleotide sequence ID" value="NZ_BAAALF010000293.1"/>
</dbReference>
<dbReference type="EMBL" id="BAAALF010000293">
    <property type="protein sequence ID" value="GAA1068993.1"/>
    <property type="molecule type" value="Genomic_DNA"/>
</dbReference>
<evidence type="ECO:0000313" key="2">
    <source>
        <dbReference type="Proteomes" id="UP001500037"/>
    </source>
</evidence>
<proteinExistence type="predicted"/>
<keyword evidence="2" id="KW-1185">Reference proteome</keyword>
<evidence type="ECO:0000313" key="1">
    <source>
        <dbReference type="EMBL" id="GAA1068993.1"/>
    </source>
</evidence>